<protein>
    <submittedName>
        <fullName evidence="8">LAFE_0D05776g1_1</fullName>
    </submittedName>
</protein>
<keyword evidence="4 5" id="KW-0472">Membrane</keyword>
<evidence type="ECO:0000256" key="5">
    <source>
        <dbReference type="SAM" id="Phobius"/>
    </source>
</evidence>
<gene>
    <name evidence="8" type="ORF">LAFE_0D05776G</name>
</gene>
<comment type="subcellular location">
    <subcellularLocation>
        <location evidence="1">Membrane</location>
        <topology evidence="1">Single-pass membrane protein</topology>
    </subcellularLocation>
</comment>
<evidence type="ECO:0000256" key="4">
    <source>
        <dbReference type="ARBA" id="ARBA00023136"/>
    </source>
</evidence>
<keyword evidence="6" id="KW-0732">Signal</keyword>
<dbReference type="InterPro" id="IPR046756">
    <property type="entry name" value="VAS1/VOA1_TM"/>
</dbReference>
<dbReference type="AlphaFoldDB" id="A0A1G4MBH0"/>
<feature type="signal peptide" evidence="6">
    <location>
        <begin position="1"/>
        <end position="19"/>
    </location>
</feature>
<evidence type="ECO:0000259" key="7">
    <source>
        <dbReference type="Pfam" id="PF20520"/>
    </source>
</evidence>
<organism evidence="8 9">
    <name type="scientific">Lachancea fermentati</name>
    <name type="common">Zygosaccharomyces fermentati</name>
    <dbReference type="NCBI Taxonomy" id="4955"/>
    <lineage>
        <taxon>Eukaryota</taxon>
        <taxon>Fungi</taxon>
        <taxon>Dikarya</taxon>
        <taxon>Ascomycota</taxon>
        <taxon>Saccharomycotina</taxon>
        <taxon>Saccharomycetes</taxon>
        <taxon>Saccharomycetales</taxon>
        <taxon>Saccharomycetaceae</taxon>
        <taxon>Lachancea</taxon>
    </lineage>
</organism>
<dbReference type="OrthoDB" id="9985059at2759"/>
<feature type="chain" id="PRO_5009237310" evidence="6">
    <location>
        <begin position="20"/>
        <end position="259"/>
    </location>
</feature>
<dbReference type="STRING" id="4955.A0A1G4MBH0"/>
<sequence>MLLKSGLQFLLCYLQVALAATSYLHINSKDYERALNDGEVQSIAELERISSAEDPLVVIQFNNFNLLEGVKECGVGCRFLADIFGEYTNVLEDDTFEVSDDANVIQIEELPKTLSEKLYNVIQTGETAIVLQFTGSDYVMTDLDEYLDSAFFFLRDSLPNLKNLAIEIPSTEVLKASVRAHVEDESAFEPTVQLSKKPESGGSSDDGKLSSLWTEGLLSCLLVSLLLVWILVVAISWVTSLEISYGALEKPANPLKKNN</sequence>
<dbReference type="EMBL" id="LT598492">
    <property type="protein sequence ID" value="SCW01132.1"/>
    <property type="molecule type" value="Genomic_DNA"/>
</dbReference>
<dbReference type="Pfam" id="PF20520">
    <property type="entry name" value="Ac45-VOA1_TM"/>
    <property type="match status" value="1"/>
</dbReference>
<reference evidence="8 9" key="1">
    <citation type="submission" date="2016-03" db="EMBL/GenBank/DDBJ databases">
        <authorList>
            <person name="Devillers H."/>
        </authorList>
    </citation>
    <scope>NUCLEOTIDE SEQUENCE [LARGE SCALE GENOMIC DNA]</scope>
    <source>
        <strain evidence="8">CBS 6772</strain>
    </source>
</reference>
<evidence type="ECO:0000256" key="6">
    <source>
        <dbReference type="SAM" id="SignalP"/>
    </source>
</evidence>
<feature type="transmembrane region" description="Helical" evidence="5">
    <location>
        <begin position="216"/>
        <end position="238"/>
    </location>
</feature>
<accession>A0A1G4MBH0</accession>
<dbReference type="Proteomes" id="UP000190831">
    <property type="component" value="Chromosome D"/>
</dbReference>
<keyword evidence="3 5" id="KW-1133">Transmembrane helix</keyword>
<dbReference type="GO" id="GO:0016020">
    <property type="term" value="C:membrane"/>
    <property type="evidence" value="ECO:0007669"/>
    <property type="project" value="UniProtKB-SubCell"/>
</dbReference>
<feature type="domain" description="V-type proton ATPase subunit S1/VOA1 transmembrane" evidence="7">
    <location>
        <begin position="212"/>
        <end position="250"/>
    </location>
</feature>
<dbReference type="OMA" id="HINSKDY"/>
<evidence type="ECO:0000313" key="9">
    <source>
        <dbReference type="Proteomes" id="UP000190831"/>
    </source>
</evidence>
<evidence type="ECO:0000256" key="2">
    <source>
        <dbReference type="ARBA" id="ARBA00022692"/>
    </source>
</evidence>
<keyword evidence="2 5" id="KW-0812">Transmembrane</keyword>
<evidence type="ECO:0000313" key="8">
    <source>
        <dbReference type="EMBL" id="SCW01132.1"/>
    </source>
</evidence>
<name>A0A1G4MBH0_LACFM</name>
<evidence type="ECO:0000256" key="1">
    <source>
        <dbReference type="ARBA" id="ARBA00004167"/>
    </source>
</evidence>
<proteinExistence type="predicted"/>
<keyword evidence="9" id="KW-1185">Reference proteome</keyword>
<evidence type="ECO:0000256" key="3">
    <source>
        <dbReference type="ARBA" id="ARBA00022989"/>
    </source>
</evidence>